<proteinExistence type="predicted"/>
<keyword evidence="2" id="KW-1185">Reference proteome</keyword>
<evidence type="ECO:0000313" key="1">
    <source>
        <dbReference type="EMBL" id="MDQ1097942.1"/>
    </source>
</evidence>
<sequence>MMLSNEKIDKIAERYVKMISENINVELIIPKDIIIDKSYGRIYFYGAKDYKKHRLAGNGPFLVKNDTGIVIPFGTAMDVDYYIKGYEDGTWKPASYGVWDPNQN</sequence>
<dbReference type="RefSeq" id="WP_307451834.1">
    <property type="nucleotide sequence ID" value="NZ_JAUTAL010000001.1"/>
</dbReference>
<gene>
    <name evidence="1" type="ORF">QE404_003089</name>
</gene>
<accession>A0ABU0TLM4</accession>
<comment type="caution">
    <text evidence="1">The sequence shown here is derived from an EMBL/GenBank/DDBJ whole genome shotgun (WGS) entry which is preliminary data.</text>
</comment>
<reference evidence="1 2" key="1">
    <citation type="submission" date="2023-07" db="EMBL/GenBank/DDBJ databases">
        <title>Functional and genomic diversity of the sorghum phyllosphere microbiome.</title>
        <authorList>
            <person name="Shade A."/>
        </authorList>
    </citation>
    <scope>NUCLEOTIDE SEQUENCE [LARGE SCALE GENOMIC DNA]</scope>
    <source>
        <strain evidence="1 2">SORGH_AS_1064</strain>
    </source>
</reference>
<evidence type="ECO:0000313" key="2">
    <source>
        <dbReference type="Proteomes" id="UP001225072"/>
    </source>
</evidence>
<dbReference type="EMBL" id="JAUTAL010000001">
    <property type="protein sequence ID" value="MDQ1097942.1"/>
    <property type="molecule type" value="Genomic_DNA"/>
</dbReference>
<protein>
    <recommendedName>
        <fullName evidence="3">Immunity protein 35 domain-containing protein</fullName>
    </recommendedName>
</protein>
<dbReference type="Proteomes" id="UP001225072">
    <property type="component" value="Unassembled WGS sequence"/>
</dbReference>
<name>A0ABU0TLM4_9FLAO</name>
<evidence type="ECO:0008006" key="3">
    <source>
        <dbReference type="Google" id="ProtNLM"/>
    </source>
</evidence>
<organism evidence="1 2">
    <name type="scientific">Chryseobacterium camelliae</name>
    <dbReference type="NCBI Taxonomy" id="1265445"/>
    <lineage>
        <taxon>Bacteria</taxon>
        <taxon>Pseudomonadati</taxon>
        <taxon>Bacteroidota</taxon>
        <taxon>Flavobacteriia</taxon>
        <taxon>Flavobacteriales</taxon>
        <taxon>Weeksellaceae</taxon>
        <taxon>Chryseobacterium group</taxon>
        <taxon>Chryseobacterium</taxon>
    </lineage>
</organism>